<evidence type="ECO:0000256" key="7">
    <source>
        <dbReference type="ARBA" id="ARBA00023012"/>
    </source>
</evidence>
<keyword evidence="3 8" id="KW-0597">Phosphoprotein</keyword>
<dbReference type="Gene3D" id="3.40.50.2300">
    <property type="match status" value="1"/>
</dbReference>
<keyword evidence="5" id="KW-0732">Signal</keyword>
<keyword evidence="4 12" id="KW-0808">Transferase</keyword>
<dbReference type="SMART" id="SM00448">
    <property type="entry name" value="REC"/>
    <property type="match status" value="1"/>
</dbReference>
<dbReference type="SUPFAM" id="SSF52172">
    <property type="entry name" value="CheY-like"/>
    <property type="match status" value="1"/>
</dbReference>
<evidence type="ECO:0000256" key="6">
    <source>
        <dbReference type="ARBA" id="ARBA00022777"/>
    </source>
</evidence>
<gene>
    <name evidence="12" type="primary">bvgS_2</name>
    <name evidence="12" type="ORF">ERS008530_04287</name>
</gene>
<dbReference type="InterPro" id="IPR003661">
    <property type="entry name" value="HisK_dim/P_dom"/>
</dbReference>
<evidence type="ECO:0000256" key="4">
    <source>
        <dbReference type="ARBA" id="ARBA00022679"/>
    </source>
</evidence>
<dbReference type="InterPro" id="IPR003594">
    <property type="entry name" value="HATPase_dom"/>
</dbReference>
<keyword evidence="7" id="KW-0902">Two-component regulatory system</keyword>
<dbReference type="CDD" id="cd16922">
    <property type="entry name" value="HATPase_EvgS-ArcB-TorS-like"/>
    <property type="match status" value="1"/>
</dbReference>
<evidence type="ECO:0000256" key="1">
    <source>
        <dbReference type="ARBA" id="ARBA00000085"/>
    </source>
</evidence>
<dbReference type="InterPro" id="IPR049870">
    <property type="entry name" value="BvgS-like_periplasmic1"/>
</dbReference>
<dbReference type="SMART" id="SM00388">
    <property type="entry name" value="HisKA"/>
    <property type="match status" value="1"/>
</dbReference>
<accession>A0A0T9N078</accession>
<dbReference type="EMBL" id="CPZJ01000025">
    <property type="protein sequence ID" value="CNG64479.1"/>
    <property type="molecule type" value="Genomic_DNA"/>
</dbReference>
<dbReference type="InterPro" id="IPR036890">
    <property type="entry name" value="HATPase_C_sf"/>
</dbReference>
<dbReference type="InterPro" id="IPR004358">
    <property type="entry name" value="Sig_transdc_His_kin-like_C"/>
</dbReference>
<dbReference type="InterPro" id="IPR036641">
    <property type="entry name" value="HPT_dom_sf"/>
</dbReference>
<name>A0A0T9N078_YERIN</name>
<dbReference type="RefSeq" id="WP_050074654.1">
    <property type="nucleotide sequence ID" value="NZ_CPZJ01000025.1"/>
</dbReference>
<dbReference type="GO" id="GO:0000155">
    <property type="term" value="F:phosphorelay sensor kinase activity"/>
    <property type="evidence" value="ECO:0007669"/>
    <property type="project" value="InterPro"/>
</dbReference>
<evidence type="ECO:0000256" key="2">
    <source>
        <dbReference type="ARBA" id="ARBA00012438"/>
    </source>
</evidence>
<feature type="domain" description="Response regulatory" evidence="11">
    <location>
        <begin position="828"/>
        <end position="947"/>
    </location>
</feature>
<dbReference type="AlphaFoldDB" id="A0A0T9N078"/>
<keyword evidence="6" id="KW-0418">Kinase</keyword>
<reference evidence="12 13" key="1">
    <citation type="submission" date="2015-03" db="EMBL/GenBank/DDBJ databases">
        <authorList>
            <person name="Murphy D."/>
        </authorList>
    </citation>
    <scope>NUCLEOTIDE SEQUENCE [LARGE SCALE GENOMIC DNA]</scope>
    <source>
        <strain evidence="12 13">BR165/97</strain>
    </source>
</reference>
<dbReference type="InterPro" id="IPR001638">
    <property type="entry name" value="Solute-binding_3/MltF_N"/>
</dbReference>
<evidence type="ECO:0000256" key="5">
    <source>
        <dbReference type="ARBA" id="ARBA00022729"/>
    </source>
</evidence>
<dbReference type="PRINTS" id="PR00344">
    <property type="entry name" value="BCTRLSENSOR"/>
</dbReference>
<evidence type="ECO:0000313" key="13">
    <source>
        <dbReference type="Proteomes" id="UP000038750"/>
    </source>
</evidence>
<dbReference type="Proteomes" id="UP000038750">
    <property type="component" value="Unassembled WGS sequence"/>
</dbReference>
<protein>
    <recommendedName>
        <fullName evidence="2">histidine kinase</fullName>
        <ecNumber evidence="2">2.7.13.3</ecNumber>
    </recommendedName>
</protein>
<dbReference type="SUPFAM" id="SSF47384">
    <property type="entry name" value="Homodimeric domain of signal transducing histidine kinase"/>
    <property type="match status" value="1"/>
</dbReference>
<dbReference type="CDD" id="cd17546">
    <property type="entry name" value="REC_hyHK_CKI1_RcsC-like"/>
    <property type="match status" value="1"/>
</dbReference>
<evidence type="ECO:0000256" key="3">
    <source>
        <dbReference type="ARBA" id="ARBA00022553"/>
    </source>
</evidence>
<dbReference type="STRING" id="631.CH53_3165"/>
<dbReference type="GO" id="GO:0009927">
    <property type="term" value="F:histidine phosphotransfer kinase activity"/>
    <property type="evidence" value="ECO:0007669"/>
    <property type="project" value="TreeGrafter"/>
</dbReference>
<dbReference type="Pfam" id="PF00072">
    <property type="entry name" value="Response_reg"/>
    <property type="match status" value="1"/>
</dbReference>
<dbReference type="InterPro" id="IPR001789">
    <property type="entry name" value="Sig_transdc_resp-reg_receiver"/>
</dbReference>
<evidence type="ECO:0000256" key="8">
    <source>
        <dbReference type="PROSITE-ProRule" id="PRU00169"/>
    </source>
</evidence>
<dbReference type="eggNOG" id="COG2205">
    <property type="taxonomic scope" value="Bacteria"/>
</dbReference>
<dbReference type="Pfam" id="PF02518">
    <property type="entry name" value="HATPase_c"/>
    <property type="match status" value="1"/>
</dbReference>
<dbReference type="InterPro" id="IPR005467">
    <property type="entry name" value="His_kinase_dom"/>
</dbReference>
<dbReference type="GO" id="GO:0005886">
    <property type="term" value="C:plasma membrane"/>
    <property type="evidence" value="ECO:0007669"/>
    <property type="project" value="TreeGrafter"/>
</dbReference>
<keyword evidence="9" id="KW-0472">Membrane</keyword>
<dbReference type="CDD" id="cd13705">
    <property type="entry name" value="PBP2_BvgS_D1"/>
    <property type="match status" value="1"/>
</dbReference>
<dbReference type="SUPFAM" id="SSF47226">
    <property type="entry name" value="Histidine-containing phosphotransfer domain, HPT domain"/>
    <property type="match status" value="1"/>
</dbReference>
<feature type="domain" description="Histidine kinase" evidence="10">
    <location>
        <begin position="585"/>
        <end position="804"/>
    </location>
</feature>
<dbReference type="Gene3D" id="3.30.565.10">
    <property type="entry name" value="Histidine kinase-like ATPase, C-terminal domain"/>
    <property type="match status" value="1"/>
</dbReference>
<dbReference type="OrthoDB" id="9770795at2"/>
<evidence type="ECO:0000259" key="10">
    <source>
        <dbReference type="PROSITE" id="PS50109"/>
    </source>
</evidence>
<organism evidence="12 13">
    <name type="scientific">Yersinia intermedia</name>
    <dbReference type="NCBI Taxonomy" id="631"/>
    <lineage>
        <taxon>Bacteria</taxon>
        <taxon>Pseudomonadati</taxon>
        <taxon>Pseudomonadota</taxon>
        <taxon>Gammaproteobacteria</taxon>
        <taxon>Enterobacterales</taxon>
        <taxon>Yersiniaceae</taxon>
        <taxon>Yersinia</taxon>
    </lineage>
</organism>
<keyword evidence="9" id="KW-0812">Transmembrane</keyword>
<dbReference type="SMART" id="SM00387">
    <property type="entry name" value="HATPase_c"/>
    <property type="match status" value="1"/>
</dbReference>
<dbReference type="Gene3D" id="1.20.120.160">
    <property type="entry name" value="HPT domain"/>
    <property type="match status" value="1"/>
</dbReference>
<dbReference type="Gene3D" id="1.10.287.130">
    <property type="match status" value="1"/>
</dbReference>
<dbReference type="InterPro" id="IPR011006">
    <property type="entry name" value="CheY-like_superfamily"/>
</dbReference>
<comment type="catalytic activity">
    <reaction evidence="1">
        <text>ATP + protein L-histidine = ADP + protein N-phospho-L-histidine.</text>
        <dbReference type="EC" id="2.7.13.3"/>
    </reaction>
</comment>
<dbReference type="EC" id="2.7.13.3" evidence="2"/>
<dbReference type="SUPFAM" id="SSF55874">
    <property type="entry name" value="ATPase domain of HSP90 chaperone/DNA topoisomerase II/histidine kinase"/>
    <property type="match status" value="1"/>
</dbReference>
<feature type="transmembrane region" description="Helical" evidence="9">
    <location>
        <begin position="532"/>
        <end position="553"/>
    </location>
</feature>
<dbReference type="FunFam" id="3.30.565.10:FF:000010">
    <property type="entry name" value="Sensor histidine kinase RcsC"/>
    <property type="match status" value="1"/>
</dbReference>
<keyword evidence="9" id="KW-1133">Transmembrane helix</keyword>
<proteinExistence type="predicted"/>
<dbReference type="CDD" id="cd00082">
    <property type="entry name" value="HisKA"/>
    <property type="match status" value="1"/>
</dbReference>
<dbReference type="Pfam" id="PF00512">
    <property type="entry name" value="HisKA"/>
    <property type="match status" value="1"/>
</dbReference>
<dbReference type="SMART" id="SM00062">
    <property type="entry name" value="PBPb"/>
    <property type="match status" value="2"/>
</dbReference>
<dbReference type="PROSITE" id="PS50109">
    <property type="entry name" value="HIS_KIN"/>
    <property type="match status" value="1"/>
</dbReference>
<evidence type="ECO:0000256" key="9">
    <source>
        <dbReference type="SAM" id="Phobius"/>
    </source>
</evidence>
<evidence type="ECO:0000259" key="11">
    <source>
        <dbReference type="PROSITE" id="PS50110"/>
    </source>
</evidence>
<evidence type="ECO:0000313" key="12">
    <source>
        <dbReference type="EMBL" id="CNG64479.1"/>
    </source>
</evidence>
<feature type="modified residue" description="4-aspartylphosphate" evidence="8">
    <location>
        <position position="877"/>
    </location>
</feature>
<dbReference type="eggNOG" id="COG0834">
    <property type="taxonomic scope" value="Bacteria"/>
</dbReference>
<dbReference type="SUPFAM" id="SSF53850">
    <property type="entry name" value="Periplasmic binding protein-like II"/>
    <property type="match status" value="2"/>
</dbReference>
<dbReference type="eggNOG" id="COG0784">
    <property type="taxonomic scope" value="Bacteria"/>
</dbReference>
<dbReference type="PANTHER" id="PTHR43047">
    <property type="entry name" value="TWO-COMPONENT HISTIDINE PROTEIN KINASE"/>
    <property type="match status" value="1"/>
</dbReference>
<dbReference type="InterPro" id="IPR036097">
    <property type="entry name" value="HisK_dim/P_sf"/>
</dbReference>
<dbReference type="PANTHER" id="PTHR43047:SF72">
    <property type="entry name" value="OSMOSENSING HISTIDINE PROTEIN KINASE SLN1"/>
    <property type="match status" value="1"/>
</dbReference>
<dbReference type="Gene3D" id="3.40.190.10">
    <property type="entry name" value="Periplasmic binding protein-like II"/>
    <property type="match status" value="4"/>
</dbReference>
<sequence>MRRCWLVLLLIAQFSLLLLPAQAISALHYNLVSSLNMPASTPFITPNNPWRNVTLRVGILNDNVSPYNIIVDRDLYGLNADYLNYIKQATGANVVVIGFSDAKTLNQALKQGDIDLLLGLPRSALNPNLFISKPYFVSKLLVLRSRQNSRQVMLNSADARIAISKMAGMQLVDEIQNKIPHNQLFDNNLQAIYSLLNGLNDYFIADETSASFIIDQLQLGQIYQVESDIKPGSLSLVFAATNPALIETLDHVISNAPMEVLNTIQGRWSKKIPSYLDTGNADLTRMEQEWVKAHPVVYYAAIDDDYPFTYRDSDKQPRGYIVDILNTIAQNTGLQFSPVWSSNPRLADQQVQQNQAMMRALLPLASGFKAQYDSSIPIHRALWGVYTNAFTRDVSTWGDLSGKRLGVVEGDLGQQLIPRQTTAIVFTNRKAMYDALANGQLDGLIDNVISANFMVLSRYAGVIKLAFAADNIAYPLAFGVAQHSPLLLSILNKNLLQIPPATLQSLRDEWVSDPRNIIDAVNENRMMPPATWLFSTLGGLLILLLVVMIRRFIQRRKERREREILEQARQQAETANKMKSKFLATISHELRTPMNAILGLLELELKTTTATQGNLPVIYSSASSLLSLLNDLQDYAKLEAGSLQLLPQPTALIPWINHIRAVYQPLLGMRPITLNVSYSDNLPERVLLDGGRLLQVMNNLINNAIKFTRQGEINVRMAWQPQHEGQGELILQVEDSGCGIAAAEIPHLFQPFYRVETSNNLMIQGSGLGLSICKELIDRMDGTISLTSELNQGTVVTVQLWVAVETTSAAIMRPATASTGMLYLPPSRVAIVDDHPSNLLLMQQQLRHFGIESELFDNGRQLLHAHSQQPFDMLFVDYNMPTLDGFTLARIIRRQERQSQCMAAKIILCSADVQEFTHIRPGNIVIDHWLTKPVILSDIERVLRIQTVMAEEKQVNDNLRETLLRLGNQDPIMVRKLTVTLLDSVVHDSQQLALAQQPLAARTPVLHRVKGSFLILQNAAGAALCQQLISQCQQGKITPAAYTQLQNLLEQLIQGLNQTLSELT</sequence>
<dbReference type="PROSITE" id="PS50110">
    <property type="entry name" value="RESPONSE_REGULATORY"/>
    <property type="match status" value="1"/>
</dbReference>